<dbReference type="InterPro" id="IPR001647">
    <property type="entry name" value="HTH_TetR"/>
</dbReference>
<dbReference type="PROSITE" id="PS50977">
    <property type="entry name" value="HTH_TETR_2"/>
    <property type="match status" value="1"/>
</dbReference>
<dbReference type="PANTHER" id="PTHR30055:SF151">
    <property type="entry name" value="TRANSCRIPTIONAL REGULATORY PROTEIN"/>
    <property type="match status" value="1"/>
</dbReference>
<evidence type="ECO:0000256" key="2">
    <source>
        <dbReference type="ARBA" id="ARBA00023125"/>
    </source>
</evidence>
<dbReference type="AlphaFoldDB" id="A0A222VWC3"/>
<dbReference type="InterPro" id="IPR036271">
    <property type="entry name" value="Tet_transcr_reg_TetR-rel_C_sf"/>
</dbReference>
<accession>A0A222VWC3</accession>
<gene>
    <name evidence="4" type="ORF">SAMN05421630_11167</name>
</gene>
<dbReference type="RefSeq" id="WP_091809140.1">
    <property type="nucleotide sequence ID" value="NZ_CP016353.1"/>
</dbReference>
<organism evidence="4 5">
    <name type="scientific">Prauserella marina</name>
    <dbReference type="NCBI Taxonomy" id="530584"/>
    <lineage>
        <taxon>Bacteria</taxon>
        <taxon>Bacillati</taxon>
        <taxon>Actinomycetota</taxon>
        <taxon>Actinomycetes</taxon>
        <taxon>Pseudonocardiales</taxon>
        <taxon>Pseudonocardiaceae</taxon>
        <taxon>Prauserella</taxon>
    </lineage>
</organism>
<keyword evidence="1" id="KW-0805">Transcription regulation</keyword>
<keyword evidence="2" id="KW-0238">DNA-binding</keyword>
<evidence type="ECO:0000256" key="3">
    <source>
        <dbReference type="ARBA" id="ARBA00023163"/>
    </source>
</evidence>
<dbReference type="InterPro" id="IPR050109">
    <property type="entry name" value="HTH-type_TetR-like_transc_reg"/>
</dbReference>
<dbReference type="KEGG" id="pmad:BAY61_26795"/>
<dbReference type="Pfam" id="PF02909">
    <property type="entry name" value="TetR_C_1"/>
    <property type="match status" value="1"/>
</dbReference>
<evidence type="ECO:0000313" key="5">
    <source>
        <dbReference type="Proteomes" id="UP000199494"/>
    </source>
</evidence>
<keyword evidence="3" id="KW-0804">Transcription</keyword>
<dbReference type="SUPFAM" id="SSF48498">
    <property type="entry name" value="Tetracyclin repressor-like, C-terminal domain"/>
    <property type="match status" value="1"/>
</dbReference>
<dbReference type="STRING" id="530584.SAMN05421630_11167"/>
<dbReference type="SUPFAM" id="SSF46689">
    <property type="entry name" value="Homeodomain-like"/>
    <property type="match status" value="1"/>
</dbReference>
<protein>
    <submittedName>
        <fullName evidence="4">Regulatory protein, tetR family</fullName>
    </submittedName>
</protein>
<reference evidence="4 5" key="1">
    <citation type="submission" date="2016-10" db="EMBL/GenBank/DDBJ databases">
        <authorList>
            <person name="de Groot N.N."/>
        </authorList>
    </citation>
    <scope>NUCLEOTIDE SEQUENCE [LARGE SCALE GENOMIC DNA]</scope>
    <source>
        <strain evidence="4 5">CGMCC 4.5506</strain>
    </source>
</reference>
<dbReference type="GO" id="GO:0000976">
    <property type="term" value="F:transcription cis-regulatory region binding"/>
    <property type="evidence" value="ECO:0007669"/>
    <property type="project" value="TreeGrafter"/>
</dbReference>
<proteinExistence type="predicted"/>
<dbReference type="GO" id="GO:0045892">
    <property type="term" value="P:negative regulation of DNA-templated transcription"/>
    <property type="evidence" value="ECO:0007669"/>
    <property type="project" value="InterPro"/>
</dbReference>
<dbReference type="Proteomes" id="UP000199494">
    <property type="component" value="Unassembled WGS sequence"/>
</dbReference>
<dbReference type="GO" id="GO:0003700">
    <property type="term" value="F:DNA-binding transcription factor activity"/>
    <property type="evidence" value="ECO:0007669"/>
    <property type="project" value="TreeGrafter"/>
</dbReference>
<evidence type="ECO:0000313" key="4">
    <source>
        <dbReference type="EMBL" id="SDD68038.1"/>
    </source>
</evidence>
<dbReference type="EMBL" id="FMZE01000011">
    <property type="protein sequence ID" value="SDD68038.1"/>
    <property type="molecule type" value="Genomic_DNA"/>
</dbReference>
<keyword evidence="5" id="KW-1185">Reference proteome</keyword>
<sequence>MPRPRSLDKDRIATAALAVIDAHGPAGLSMRAVANQLAMSPMALYRYVEDRDELETLVVEKVLAEADSEPPSRGSWQERVAYLMEQVRAAVSAHPAVVPLTLSRRHSSPSLRRWSETVLGVLTEAGLEGPRKAVALRCLLGYLVGAIQLDHLGPLAGHGTSALADLPSAEFPYLSATAREARHLGAEEEFAGGLAMVLRGITDDS</sequence>
<dbReference type="PANTHER" id="PTHR30055">
    <property type="entry name" value="HTH-TYPE TRANSCRIPTIONAL REGULATOR RUTR"/>
    <property type="match status" value="1"/>
</dbReference>
<dbReference type="Pfam" id="PF00440">
    <property type="entry name" value="TetR_N"/>
    <property type="match status" value="1"/>
</dbReference>
<dbReference type="Gene3D" id="1.10.357.10">
    <property type="entry name" value="Tetracycline Repressor, domain 2"/>
    <property type="match status" value="1"/>
</dbReference>
<dbReference type="InterPro" id="IPR009057">
    <property type="entry name" value="Homeodomain-like_sf"/>
</dbReference>
<evidence type="ECO:0000256" key="1">
    <source>
        <dbReference type="ARBA" id="ARBA00023015"/>
    </source>
</evidence>
<name>A0A222VWC3_9PSEU</name>
<dbReference type="InterPro" id="IPR004111">
    <property type="entry name" value="Repressor_TetR_C"/>
</dbReference>
<dbReference type="OrthoDB" id="329481at2"/>